<reference evidence="6" key="2">
    <citation type="journal article" date="2022" name="Hortic Res">
        <title>The genome of Dioscorea zingiberensis sheds light on the biosynthesis, origin and evolution of the medicinally important diosgenin saponins.</title>
        <authorList>
            <person name="Li Y."/>
            <person name="Tan C."/>
            <person name="Li Z."/>
            <person name="Guo J."/>
            <person name="Li S."/>
            <person name="Chen X."/>
            <person name="Wang C."/>
            <person name="Dai X."/>
            <person name="Yang H."/>
            <person name="Song W."/>
            <person name="Hou L."/>
            <person name="Xu J."/>
            <person name="Tong Z."/>
            <person name="Xu A."/>
            <person name="Yuan X."/>
            <person name="Wang W."/>
            <person name="Yang Q."/>
            <person name="Chen L."/>
            <person name="Sun Z."/>
            <person name="Wang K."/>
            <person name="Pan B."/>
            <person name="Chen J."/>
            <person name="Bao Y."/>
            <person name="Liu F."/>
            <person name="Qi X."/>
            <person name="Gang D.R."/>
            <person name="Wen J."/>
            <person name="Li J."/>
        </authorList>
    </citation>
    <scope>NUCLEOTIDE SEQUENCE</scope>
    <source>
        <strain evidence="6">Dzin_1.0</strain>
    </source>
</reference>
<protein>
    <recommendedName>
        <fullName evidence="8">Rubisco accumulation factor 1.1, chloroplastic</fullName>
    </recommendedName>
</protein>
<dbReference type="Proteomes" id="UP001085076">
    <property type="component" value="Miscellaneous, Linkage group lg07"/>
</dbReference>
<feature type="region of interest" description="Disordered" evidence="2">
    <location>
        <begin position="26"/>
        <end position="56"/>
    </location>
</feature>
<dbReference type="Pfam" id="PF18578">
    <property type="entry name" value="Raf1_N"/>
    <property type="match status" value="1"/>
</dbReference>
<evidence type="ECO:0000259" key="3">
    <source>
        <dbReference type="Pfam" id="PF18087"/>
    </source>
</evidence>
<dbReference type="GO" id="GO:0009507">
    <property type="term" value="C:chloroplast"/>
    <property type="evidence" value="ECO:0007669"/>
    <property type="project" value="TreeGrafter"/>
</dbReference>
<feature type="domain" description="Rubisco accumulation factor 1 helix turn helix" evidence="5">
    <location>
        <begin position="63"/>
        <end position="120"/>
    </location>
</feature>
<dbReference type="OrthoDB" id="2017169at2759"/>
<evidence type="ECO:0000256" key="2">
    <source>
        <dbReference type="SAM" id="MobiDB-lite"/>
    </source>
</evidence>
<gene>
    <name evidence="6" type="ORF">J5N97_024196</name>
</gene>
<dbReference type="InterPro" id="IPR040858">
    <property type="entry name" value="Raf1_C"/>
</dbReference>
<accession>A0A9D5H8L1</accession>
<dbReference type="InterPro" id="IPR040781">
    <property type="entry name" value="Raf1_HTH"/>
</dbReference>
<proteinExistence type="predicted"/>
<comment type="caution">
    <text evidence="6">The sequence shown here is derived from an EMBL/GenBank/DDBJ whole genome shotgun (WGS) entry which is preliminary data.</text>
</comment>
<keyword evidence="7" id="KW-1185">Reference proteome</keyword>
<dbReference type="GO" id="GO:0110102">
    <property type="term" value="P:ribulose bisphosphate carboxylase complex assembly"/>
    <property type="evidence" value="ECO:0007669"/>
    <property type="project" value="UniProtKB-ARBA"/>
</dbReference>
<dbReference type="InterPro" id="IPR041358">
    <property type="entry name" value="Raf1_N"/>
</dbReference>
<dbReference type="InterPro" id="IPR037494">
    <property type="entry name" value="RAF1"/>
</dbReference>
<evidence type="ECO:0000313" key="6">
    <source>
        <dbReference type="EMBL" id="KAJ0967279.1"/>
    </source>
</evidence>
<dbReference type="AlphaFoldDB" id="A0A9D5H8L1"/>
<evidence type="ECO:0000259" key="4">
    <source>
        <dbReference type="Pfam" id="PF18578"/>
    </source>
</evidence>
<name>A0A9D5H8L1_9LILI</name>
<dbReference type="EMBL" id="JAGGNH010000007">
    <property type="protein sequence ID" value="KAJ0967279.1"/>
    <property type="molecule type" value="Genomic_DNA"/>
</dbReference>
<reference evidence="6" key="1">
    <citation type="submission" date="2021-03" db="EMBL/GenBank/DDBJ databases">
        <authorList>
            <person name="Li Z."/>
            <person name="Yang C."/>
        </authorList>
    </citation>
    <scope>NUCLEOTIDE SEQUENCE</scope>
    <source>
        <strain evidence="6">Dzin_1.0</strain>
        <tissue evidence="6">Leaf</tissue>
    </source>
</reference>
<evidence type="ECO:0000256" key="1">
    <source>
        <dbReference type="ARBA" id="ARBA00023186"/>
    </source>
</evidence>
<dbReference type="PANTHER" id="PTHR35299:SF3">
    <property type="entry name" value="RUBISCO ACCUMULATION FACTOR 1.2, CHLOROPLASTIC"/>
    <property type="match status" value="1"/>
</dbReference>
<dbReference type="PANTHER" id="PTHR35299">
    <property type="entry name" value="RUBISCO ACCUMULATION FACTOR 1"/>
    <property type="match status" value="1"/>
</dbReference>
<keyword evidence="1" id="KW-0143">Chaperone</keyword>
<organism evidence="6 7">
    <name type="scientific">Dioscorea zingiberensis</name>
    <dbReference type="NCBI Taxonomy" id="325984"/>
    <lineage>
        <taxon>Eukaryota</taxon>
        <taxon>Viridiplantae</taxon>
        <taxon>Streptophyta</taxon>
        <taxon>Embryophyta</taxon>
        <taxon>Tracheophyta</taxon>
        <taxon>Spermatophyta</taxon>
        <taxon>Magnoliopsida</taxon>
        <taxon>Liliopsida</taxon>
        <taxon>Dioscoreales</taxon>
        <taxon>Dioscoreaceae</taxon>
        <taxon>Dioscorea</taxon>
    </lineage>
</organism>
<evidence type="ECO:0000313" key="7">
    <source>
        <dbReference type="Proteomes" id="UP001085076"/>
    </source>
</evidence>
<feature type="domain" description="Rubisco accumulation factor 1 C-terminal" evidence="3">
    <location>
        <begin position="265"/>
        <end position="418"/>
    </location>
</feature>
<dbReference type="Pfam" id="PF18579">
    <property type="entry name" value="Raf1_HTH"/>
    <property type="match status" value="1"/>
</dbReference>
<feature type="domain" description="Rubisco accumulation factor 1 alpha-helical" evidence="4">
    <location>
        <begin position="137"/>
        <end position="241"/>
    </location>
</feature>
<dbReference type="Pfam" id="PF18087">
    <property type="entry name" value="RuBisCo_chap_C"/>
    <property type="match status" value="1"/>
</dbReference>
<evidence type="ECO:0000259" key="5">
    <source>
        <dbReference type="Pfam" id="PF18579"/>
    </source>
</evidence>
<sequence length="431" mass="47272">MASMLSSTPSFHLLRRRPSILRRISASKLPTPPPPTPPGQAYQPFRPPPSPLPTKYRSLSPLERLEVLRDRLGLWYEYAPLISSLLTHEGFTPPSIEETTGITGIEQNRICVAARVRESLISSSFDPDFLPFFDSLGSAELLYELRLLNAAQRASAARYVAIHRLDPKSAQDLARAIKDFPRRRGDDGWTSFSADNPGDCLAYTHFRLSREAIETPDRVAALEKALEVAETDSAIARIEEEIVKASKGEEAGGDGEDAEAIKPSIPVVRLRYGEVADASSVALIPVVSERDGAGGMEAAPAWCKAEGEMGVVSAERGWGRWVVLPGWGPVAALEGGVAVEFADARVLPWKVGRYEKEAVLVVADRRRRAVAEAEGLYLVAGPREEKETRLGVKRGKELMEKGIEESLGFVVLVVRPPKEGEDDQLSVEDWD</sequence>
<evidence type="ECO:0008006" key="8">
    <source>
        <dbReference type="Google" id="ProtNLM"/>
    </source>
</evidence>